<dbReference type="PANTHER" id="PTHR45735">
    <property type="entry name" value="CLEAVAGE STIMULATION FACTOR SUBUNIT 2"/>
    <property type="match status" value="1"/>
</dbReference>
<dbReference type="Pfam" id="PF14304">
    <property type="entry name" value="CSTF_C"/>
    <property type="match status" value="1"/>
</dbReference>
<dbReference type="PROSITE" id="PS50102">
    <property type="entry name" value="RRM"/>
    <property type="match status" value="1"/>
</dbReference>
<dbReference type="Pfam" id="PF14327">
    <property type="entry name" value="CSTF2_hinge"/>
    <property type="match status" value="1"/>
</dbReference>
<feature type="region of interest" description="Disordered" evidence="2">
    <location>
        <begin position="101"/>
        <end position="128"/>
    </location>
</feature>
<protein>
    <submittedName>
        <fullName evidence="4">RNA recognition motif containing protein</fullName>
    </submittedName>
</protein>
<dbReference type="OMA" id="CEPEDAP"/>
<evidence type="ECO:0000313" key="4">
    <source>
        <dbReference type="EMBL" id="EKD20657.1"/>
    </source>
</evidence>
<dbReference type="RefSeq" id="XP_007289228.1">
    <property type="nucleotide sequence ID" value="XM_007289166.1"/>
</dbReference>
<reference evidence="4 5" key="1">
    <citation type="journal article" date="2012" name="BMC Genomics">
        <title>Sequencing the genome of Marssonina brunnea reveals fungus-poplar co-evolution.</title>
        <authorList>
            <person name="Zhu S."/>
            <person name="Cao Y.-Z."/>
            <person name="Jiang C."/>
            <person name="Tan B.-Y."/>
            <person name="Wang Z."/>
            <person name="Feng S."/>
            <person name="Zhang L."/>
            <person name="Su X.-H."/>
            <person name="Brejova B."/>
            <person name="Vinar T."/>
            <person name="Xu M."/>
            <person name="Wang M.-X."/>
            <person name="Zhang S.-G."/>
            <person name="Huang M.-R."/>
            <person name="Wu R."/>
            <person name="Zhou Y."/>
        </authorList>
    </citation>
    <scope>NUCLEOTIDE SEQUENCE [LARGE SCALE GENOMIC DNA]</scope>
    <source>
        <strain evidence="4 5">MB_m1</strain>
    </source>
</reference>
<dbReference type="SUPFAM" id="SSF54928">
    <property type="entry name" value="RNA-binding domain, RBD"/>
    <property type="match status" value="1"/>
</dbReference>
<dbReference type="Gene3D" id="1.25.40.630">
    <property type="match status" value="1"/>
</dbReference>
<name>K1X6C9_MARBU</name>
<evidence type="ECO:0000313" key="5">
    <source>
        <dbReference type="Proteomes" id="UP000006753"/>
    </source>
</evidence>
<dbReference type="Proteomes" id="UP000006753">
    <property type="component" value="Unassembled WGS sequence"/>
</dbReference>
<evidence type="ECO:0000259" key="3">
    <source>
        <dbReference type="PROSITE" id="PS50102"/>
    </source>
</evidence>
<dbReference type="Pfam" id="PF00076">
    <property type="entry name" value="RRM_1"/>
    <property type="match status" value="1"/>
</dbReference>
<dbReference type="InterPro" id="IPR026896">
    <property type="entry name" value="CSTF_C"/>
</dbReference>
<organism evidence="4 5">
    <name type="scientific">Marssonina brunnea f. sp. multigermtubi (strain MB_m1)</name>
    <name type="common">Marssonina leaf spot fungus</name>
    <dbReference type="NCBI Taxonomy" id="1072389"/>
    <lineage>
        <taxon>Eukaryota</taxon>
        <taxon>Fungi</taxon>
        <taxon>Dikarya</taxon>
        <taxon>Ascomycota</taxon>
        <taxon>Pezizomycotina</taxon>
        <taxon>Leotiomycetes</taxon>
        <taxon>Helotiales</taxon>
        <taxon>Drepanopezizaceae</taxon>
        <taxon>Drepanopeziza</taxon>
    </lineage>
</organism>
<feature type="compositionally biased region" description="Pro residues" evidence="2">
    <location>
        <begin position="240"/>
        <end position="257"/>
    </location>
</feature>
<dbReference type="SMART" id="SM00360">
    <property type="entry name" value="RRM"/>
    <property type="match status" value="1"/>
</dbReference>
<dbReference type="InterPro" id="IPR025742">
    <property type="entry name" value="CSTF2_hinge"/>
</dbReference>
<proteinExistence type="predicted"/>
<dbReference type="eggNOG" id="KOG0108">
    <property type="taxonomic scope" value="Eukaryota"/>
</dbReference>
<dbReference type="GO" id="GO:0005847">
    <property type="term" value="C:mRNA cleavage and polyadenylation specificity factor complex"/>
    <property type="evidence" value="ECO:0007669"/>
    <property type="project" value="TreeGrafter"/>
</dbReference>
<dbReference type="STRING" id="1072389.K1X6C9"/>
<dbReference type="KEGG" id="mbe:MBM_01339"/>
<dbReference type="AlphaFoldDB" id="K1X6C9"/>
<sequence length="339" mass="36717">MSKAPSKSVFVGNIPYGLTEEQIIRIFSTAGKVLNFRLVYDRETGRPKGFGFVEFPDSDSAASAVRNLNDHEIMNRKLRVDFSNDGDNGDDNSAPLNYQHQPPPMPIAMPSNGYAAPSPLEGPPRGAPSSIPPLPLGVELPQGLTCPDAISRTLNTLPPAQLLDVLSQMKTLATTDAARATELLHQAPQLSYAIFQALLLMGLVSTEALSSVVEQASAAPPMPQPPPQQIHQQAQHQPYSAPPPGNYPPGFPPPPPHMSGQLGMQMGTPSTHVQGYPPPAPVQQRQQPPQQPPPQQQQQALPNTEDLMRQVMEMPQSMVDQLPPAERAQIMALRAQYGR</sequence>
<evidence type="ECO:0000256" key="1">
    <source>
        <dbReference type="PROSITE-ProRule" id="PRU00176"/>
    </source>
</evidence>
<dbReference type="InParanoid" id="K1X6C9"/>
<dbReference type="CDD" id="cd12398">
    <property type="entry name" value="RRM_CSTF2_RNA15_like"/>
    <property type="match status" value="1"/>
</dbReference>
<dbReference type="InterPro" id="IPR012677">
    <property type="entry name" value="Nucleotide-bd_a/b_plait_sf"/>
</dbReference>
<dbReference type="GeneID" id="18757274"/>
<dbReference type="EMBL" id="JH921429">
    <property type="protein sequence ID" value="EKD20657.1"/>
    <property type="molecule type" value="Genomic_DNA"/>
</dbReference>
<keyword evidence="5" id="KW-1185">Reference proteome</keyword>
<dbReference type="InterPro" id="IPR035979">
    <property type="entry name" value="RBD_domain_sf"/>
</dbReference>
<feature type="domain" description="RRM" evidence="3">
    <location>
        <begin position="7"/>
        <end position="85"/>
    </location>
</feature>
<dbReference type="FunCoup" id="K1X6C9">
    <property type="interactions" value="95"/>
</dbReference>
<dbReference type="OrthoDB" id="272703at2759"/>
<dbReference type="HOGENOM" id="CLU_028601_0_1_1"/>
<keyword evidence="1" id="KW-0694">RNA-binding</keyword>
<dbReference type="GO" id="GO:0003729">
    <property type="term" value="F:mRNA binding"/>
    <property type="evidence" value="ECO:0007669"/>
    <property type="project" value="TreeGrafter"/>
</dbReference>
<gene>
    <name evidence="4" type="ORF">MBM_01339</name>
</gene>
<dbReference type="PANTHER" id="PTHR45735:SF2">
    <property type="entry name" value="CLEAVAGE STIMULATION FACTOR SUBUNIT 2"/>
    <property type="match status" value="1"/>
</dbReference>
<feature type="region of interest" description="Disordered" evidence="2">
    <location>
        <begin position="215"/>
        <end position="325"/>
    </location>
</feature>
<feature type="compositionally biased region" description="Low complexity" evidence="2">
    <location>
        <begin position="229"/>
        <end position="239"/>
    </location>
</feature>
<accession>K1X6C9</accession>
<dbReference type="GO" id="GO:0031124">
    <property type="term" value="P:mRNA 3'-end processing"/>
    <property type="evidence" value="ECO:0007669"/>
    <property type="project" value="InterPro"/>
</dbReference>
<dbReference type="Gene3D" id="3.30.70.330">
    <property type="match status" value="1"/>
</dbReference>
<evidence type="ECO:0000256" key="2">
    <source>
        <dbReference type="SAM" id="MobiDB-lite"/>
    </source>
</evidence>
<dbReference type="InterPro" id="IPR000504">
    <property type="entry name" value="RRM_dom"/>
</dbReference>